<organism evidence="2 3">
    <name type="scientific">Octopus vulgaris</name>
    <name type="common">Common octopus</name>
    <dbReference type="NCBI Taxonomy" id="6645"/>
    <lineage>
        <taxon>Eukaryota</taxon>
        <taxon>Metazoa</taxon>
        <taxon>Spiralia</taxon>
        <taxon>Lophotrochozoa</taxon>
        <taxon>Mollusca</taxon>
        <taxon>Cephalopoda</taxon>
        <taxon>Coleoidea</taxon>
        <taxon>Octopodiformes</taxon>
        <taxon>Octopoda</taxon>
        <taxon>Incirrata</taxon>
        <taxon>Octopodidae</taxon>
        <taxon>Octopus</taxon>
    </lineage>
</organism>
<gene>
    <name evidence="2" type="ORF">OCTVUL_1B011397</name>
</gene>
<evidence type="ECO:0000313" key="2">
    <source>
        <dbReference type="EMBL" id="CAI9720767.1"/>
    </source>
</evidence>
<name>A0AA36ATW0_OCTVU</name>
<feature type="region of interest" description="Disordered" evidence="1">
    <location>
        <begin position="1"/>
        <end position="38"/>
    </location>
</feature>
<feature type="compositionally biased region" description="Basic and acidic residues" evidence="1">
    <location>
        <begin position="29"/>
        <end position="38"/>
    </location>
</feature>
<evidence type="ECO:0000313" key="3">
    <source>
        <dbReference type="Proteomes" id="UP001162480"/>
    </source>
</evidence>
<dbReference type="AlphaFoldDB" id="A0AA36ATW0"/>
<sequence>MQNTLGRKTLAGRKESSKILSSRQGNEPRIFEPREILGQRPIKESNNLAFLEINHTYGNHSLVHKDYPQQKRFAEGY</sequence>
<evidence type="ECO:0000256" key="1">
    <source>
        <dbReference type="SAM" id="MobiDB-lite"/>
    </source>
</evidence>
<proteinExistence type="predicted"/>
<keyword evidence="3" id="KW-1185">Reference proteome</keyword>
<dbReference type="Proteomes" id="UP001162480">
    <property type="component" value="Chromosome 4"/>
</dbReference>
<protein>
    <submittedName>
        <fullName evidence="2">Uncharacterized protein</fullName>
    </submittedName>
</protein>
<reference evidence="2" key="1">
    <citation type="submission" date="2023-08" db="EMBL/GenBank/DDBJ databases">
        <authorList>
            <person name="Alioto T."/>
            <person name="Alioto T."/>
            <person name="Gomez Garrido J."/>
        </authorList>
    </citation>
    <scope>NUCLEOTIDE SEQUENCE</scope>
</reference>
<dbReference type="EMBL" id="OX597817">
    <property type="protein sequence ID" value="CAI9720767.1"/>
    <property type="molecule type" value="Genomic_DNA"/>
</dbReference>
<accession>A0AA36ATW0</accession>